<feature type="domain" description="Cyclic nucleotide-binding" evidence="2">
    <location>
        <begin position="20"/>
        <end position="75"/>
    </location>
</feature>
<dbReference type="Pfam" id="PF00027">
    <property type="entry name" value="cNMP_binding"/>
    <property type="match status" value="1"/>
</dbReference>
<dbReference type="SUPFAM" id="SSF51206">
    <property type="entry name" value="cAMP-binding domain-like"/>
    <property type="match status" value="1"/>
</dbReference>
<name>A0A6U2HNX4_9STRA</name>
<gene>
    <name evidence="3" type="ORF">TDUB1175_LOCUS21517</name>
    <name evidence="4" type="ORF">TDUB1175_LOCUS21518</name>
</gene>
<evidence type="ECO:0000256" key="1">
    <source>
        <dbReference type="SAM" id="MobiDB-lite"/>
    </source>
</evidence>
<accession>A0A6U2HNX4</accession>
<sequence length="173" mass="19246">MYDEHFSMLMRGQFRQLLALEGTREERFADGTRLTAEGEPCDRLYFVIAGECKLYLSGAFAKTLDEGSFVNDVAFQRGAADAGAYGTVVTSGDDVRAIGWDIQRLRDHLEGRPEMDRNMRYCLTTHLVKGLLQQRKAAHHTIGRWSKDRLEDGSDDGANGGLDGSQDRAVLAT</sequence>
<dbReference type="InterPro" id="IPR014710">
    <property type="entry name" value="RmlC-like_jellyroll"/>
</dbReference>
<dbReference type="InterPro" id="IPR018490">
    <property type="entry name" value="cNMP-bd_dom_sf"/>
</dbReference>
<organism evidence="4">
    <name type="scientific">Pseudictyota dubia</name>
    <dbReference type="NCBI Taxonomy" id="2749911"/>
    <lineage>
        <taxon>Eukaryota</taxon>
        <taxon>Sar</taxon>
        <taxon>Stramenopiles</taxon>
        <taxon>Ochrophyta</taxon>
        <taxon>Bacillariophyta</taxon>
        <taxon>Mediophyceae</taxon>
        <taxon>Biddulphiophycidae</taxon>
        <taxon>Eupodiscales</taxon>
        <taxon>Odontellaceae</taxon>
        <taxon>Pseudictyota</taxon>
    </lineage>
</organism>
<feature type="region of interest" description="Disordered" evidence="1">
    <location>
        <begin position="148"/>
        <end position="173"/>
    </location>
</feature>
<dbReference type="InterPro" id="IPR000595">
    <property type="entry name" value="cNMP-bd_dom"/>
</dbReference>
<evidence type="ECO:0000259" key="2">
    <source>
        <dbReference type="PROSITE" id="PS50042"/>
    </source>
</evidence>
<proteinExistence type="predicted"/>
<dbReference type="AlphaFoldDB" id="A0A6U2HNX4"/>
<dbReference type="EMBL" id="HBED01042773">
    <property type="protein sequence ID" value="CAD8323099.1"/>
    <property type="molecule type" value="Transcribed_RNA"/>
</dbReference>
<dbReference type="EMBL" id="HBED01042774">
    <property type="protein sequence ID" value="CAD8323100.1"/>
    <property type="molecule type" value="Transcribed_RNA"/>
</dbReference>
<evidence type="ECO:0000313" key="3">
    <source>
        <dbReference type="EMBL" id="CAD8323099.1"/>
    </source>
</evidence>
<dbReference type="Gene3D" id="2.60.120.10">
    <property type="entry name" value="Jelly Rolls"/>
    <property type="match status" value="1"/>
</dbReference>
<evidence type="ECO:0000313" key="4">
    <source>
        <dbReference type="EMBL" id="CAD8323100.1"/>
    </source>
</evidence>
<dbReference type="PROSITE" id="PS50042">
    <property type="entry name" value="CNMP_BINDING_3"/>
    <property type="match status" value="1"/>
</dbReference>
<protein>
    <recommendedName>
        <fullName evidence="2">Cyclic nucleotide-binding domain-containing protein</fullName>
    </recommendedName>
</protein>
<reference evidence="4" key="1">
    <citation type="submission" date="2021-01" db="EMBL/GenBank/DDBJ databases">
        <authorList>
            <person name="Corre E."/>
            <person name="Pelletier E."/>
            <person name="Niang G."/>
            <person name="Scheremetjew M."/>
            <person name="Finn R."/>
            <person name="Kale V."/>
            <person name="Holt S."/>
            <person name="Cochrane G."/>
            <person name="Meng A."/>
            <person name="Brown T."/>
            <person name="Cohen L."/>
        </authorList>
    </citation>
    <scope>NUCLEOTIDE SEQUENCE</scope>
    <source>
        <strain evidence="4">CCMP147</strain>
    </source>
</reference>